<organism evidence="1 2">
    <name type="scientific">Rhodopirellula sallentina SM41</name>
    <dbReference type="NCBI Taxonomy" id="1263870"/>
    <lineage>
        <taxon>Bacteria</taxon>
        <taxon>Pseudomonadati</taxon>
        <taxon>Planctomycetota</taxon>
        <taxon>Planctomycetia</taxon>
        <taxon>Pirellulales</taxon>
        <taxon>Pirellulaceae</taxon>
        <taxon>Rhodopirellula</taxon>
    </lineage>
</organism>
<evidence type="ECO:0000313" key="2">
    <source>
        <dbReference type="Proteomes" id="UP000011885"/>
    </source>
</evidence>
<keyword evidence="2" id="KW-1185">Reference proteome</keyword>
<evidence type="ECO:0000313" key="1">
    <source>
        <dbReference type="EMBL" id="EMI52572.1"/>
    </source>
</evidence>
<dbReference type="EMBL" id="ANOH01000420">
    <property type="protein sequence ID" value="EMI52572.1"/>
    <property type="molecule type" value="Genomic_DNA"/>
</dbReference>
<dbReference type="Proteomes" id="UP000011885">
    <property type="component" value="Unassembled WGS sequence"/>
</dbReference>
<name>M5TTQ3_9BACT</name>
<reference evidence="1 2" key="1">
    <citation type="journal article" date="2013" name="Mar. Genomics">
        <title>Expression of sulfatases in Rhodopirellula baltica and the diversity of sulfatases in the genus Rhodopirellula.</title>
        <authorList>
            <person name="Wegner C.E."/>
            <person name="Richter-Heitmann T."/>
            <person name="Klindworth A."/>
            <person name="Klockow C."/>
            <person name="Richter M."/>
            <person name="Achstetter T."/>
            <person name="Glockner F.O."/>
            <person name="Harder J."/>
        </authorList>
    </citation>
    <scope>NUCLEOTIDE SEQUENCE [LARGE SCALE GENOMIC DNA]</scope>
    <source>
        <strain evidence="1 2">SM41</strain>
    </source>
</reference>
<comment type="caution">
    <text evidence="1">The sequence shown here is derived from an EMBL/GenBank/DDBJ whole genome shotgun (WGS) entry which is preliminary data.</text>
</comment>
<proteinExistence type="predicted"/>
<gene>
    <name evidence="1" type="ORF">RSSM_06005</name>
</gene>
<protein>
    <submittedName>
        <fullName evidence="1">Uncharacterized protein</fullName>
    </submittedName>
</protein>
<accession>M5TTQ3</accession>
<sequence>MSLFDYGATAQATRAAAHAAALPRQTDRIARAEEILLARGATGCTRHDLADAMGLPLQSVCSVALRLLREGVASEPGMRRPTPSGGTAAVMVHVEFIK</sequence>
<dbReference type="PATRIC" id="fig|1263870.3.peg.6361"/>
<dbReference type="AlphaFoldDB" id="M5TTQ3"/>